<keyword evidence="9" id="KW-1185">Reference proteome</keyword>
<dbReference type="AlphaFoldDB" id="A0A0B1P0S1"/>
<dbReference type="GO" id="GO:0006417">
    <property type="term" value="P:regulation of translation"/>
    <property type="evidence" value="ECO:0007669"/>
    <property type="project" value="UniProtKB-KW"/>
</dbReference>
<dbReference type="Proteomes" id="UP000030854">
    <property type="component" value="Unassembled WGS sequence"/>
</dbReference>
<keyword evidence="5" id="KW-0810">Translation regulation</keyword>
<dbReference type="InterPro" id="IPR013918">
    <property type="entry name" value="Nucleotide_exch_fac_Fes1"/>
</dbReference>
<evidence type="ECO:0000256" key="4">
    <source>
        <dbReference type="ARBA" id="ARBA00022737"/>
    </source>
</evidence>
<dbReference type="InterPro" id="IPR050693">
    <property type="entry name" value="Hsp70_NEF-Inhibitors"/>
</dbReference>
<evidence type="ECO:0000256" key="6">
    <source>
        <dbReference type="ARBA" id="ARBA00024912"/>
    </source>
</evidence>
<keyword evidence="4" id="KW-0677">Repeat</keyword>
<dbReference type="EMBL" id="JNVN01004288">
    <property type="protein sequence ID" value="KHJ30419.1"/>
    <property type="molecule type" value="Genomic_DNA"/>
</dbReference>
<protein>
    <submittedName>
        <fullName evidence="8">Putative hsp70 nucleotide exchange factor fes1</fullName>
    </submittedName>
</protein>
<dbReference type="Gene3D" id="1.25.10.10">
    <property type="entry name" value="Leucine-rich Repeat Variant"/>
    <property type="match status" value="1"/>
</dbReference>
<comment type="similarity">
    <text evidence="2">Belongs to the FES1 family.</text>
</comment>
<dbReference type="SUPFAM" id="SSF48371">
    <property type="entry name" value="ARM repeat"/>
    <property type="match status" value="1"/>
</dbReference>
<comment type="caution">
    <text evidence="8">The sequence shown here is derived from an EMBL/GenBank/DDBJ whole genome shotgun (WGS) entry which is preliminary data.</text>
</comment>
<feature type="domain" description="Nucleotide exchange factor Fes1" evidence="7">
    <location>
        <begin position="25"/>
        <end position="107"/>
    </location>
</feature>
<evidence type="ECO:0000259" key="7">
    <source>
        <dbReference type="Pfam" id="PF08609"/>
    </source>
</evidence>
<evidence type="ECO:0000313" key="8">
    <source>
        <dbReference type="EMBL" id="KHJ30419.1"/>
    </source>
</evidence>
<dbReference type="InterPro" id="IPR011989">
    <property type="entry name" value="ARM-like"/>
</dbReference>
<dbReference type="GO" id="GO:0000774">
    <property type="term" value="F:adenyl-nucleotide exchange factor activity"/>
    <property type="evidence" value="ECO:0007669"/>
    <property type="project" value="EnsemblFungi"/>
</dbReference>
<dbReference type="HOGENOM" id="CLU_084507_0_0_1"/>
<name>A0A0B1P0S1_UNCNE</name>
<evidence type="ECO:0000256" key="3">
    <source>
        <dbReference type="ARBA" id="ARBA00022490"/>
    </source>
</evidence>
<proteinExistence type="inferred from homology"/>
<evidence type="ECO:0000313" key="9">
    <source>
        <dbReference type="Proteomes" id="UP000030854"/>
    </source>
</evidence>
<evidence type="ECO:0000256" key="2">
    <source>
        <dbReference type="ARBA" id="ARBA00011045"/>
    </source>
</evidence>
<gene>
    <name evidence="8" type="ORF">EV44_g2318</name>
</gene>
<dbReference type="STRING" id="52586.A0A0B1P0S1"/>
<comment type="subcellular location">
    <subcellularLocation>
        <location evidence="1">Cytoplasm</location>
    </subcellularLocation>
</comment>
<keyword evidence="3" id="KW-0963">Cytoplasm</keyword>
<dbReference type="PANTHER" id="PTHR19316:SF18">
    <property type="entry name" value="HSP70-BINDING PROTEIN 1"/>
    <property type="match status" value="1"/>
</dbReference>
<reference evidence="8 9" key="1">
    <citation type="journal article" date="2014" name="BMC Genomics">
        <title>Adaptive genomic structural variation in the grape powdery mildew pathogen, Erysiphe necator.</title>
        <authorList>
            <person name="Jones L."/>
            <person name="Riaz S."/>
            <person name="Morales-Cruz A."/>
            <person name="Amrine K.C."/>
            <person name="McGuire B."/>
            <person name="Gubler W.D."/>
            <person name="Walker M.A."/>
            <person name="Cantu D."/>
        </authorList>
    </citation>
    <scope>NUCLEOTIDE SEQUENCE [LARGE SCALE GENOMIC DNA]</scope>
    <source>
        <strain evidence="9">c</strain>
    </source>
</reference>
<dbReference type="GO" id="GO:0005829">
    <property type="term" value="C:cytosol"/>
    <property type="evidence" value="ECO:0007669"/>
    <property type="project" value="EnsemblFungi"/>
</dbReference>
<dbReference type="OMA" id="LKWSVEN"/>
<organism evidence="8 9">
    <name type="scientific">Uncinula necator</name>
    <name type="common">Grape powdery mildew</name>
    <dbReference type="NCBI Taxonomy" id="52586"/>
    <lineage>
        <taxon>Eukaryota</taxon>
        <taxon>Fungi</taxon>
        <taxon>Dikarya</taxon>
        <taxon>Ascomycota</taxon>
        <taxon>Pezizomycotina</taxon>
        <taxon>Leotiomycetes</taxon>
        <taxon>Erysiphales</taxon>
        <taxon>Erysiphaceae</taxon>
        <taxon>Erysiphe</taxon>
    </lineage>
</organism>
<dbReference type="GO" id="GO:0071629">
    <property type="term" value="P:cytoplasm protein quality control by the ubiquitin-proteasome system"/>
    <property type="evidence" value="ECO:0007669"/>
    <property type="project" value="EnsemblFungi"/>
</dbReference>
<dbReference type="FunFam" id="1.25.10.10:FF:000434">
    <property type="entry name" value="Hsp70 nucleotide exchange factor fes1"/>
    <property type="match status" value="1"/>
</dbReference>
<comment type="function">
    <text evidence="6">Functions as a nucleotide exchange factor (NEF) for Hsp70 chaperones which accelerates the release of ADP. Required for fully efficient Hsp70-mediated folding of proteins.</text>
</comment>
<evidence type="ECO:0000256" key="5">
    <source>
        <dbReference type="ARBA" id="ARBA00022845"/>
    </source>
</evidence>
<dbReference type="InterPro" id="IPR016024">
    <property type="entry name" value="ARM-type_fold"/>
</dbReference>
<sequence>MVTNISVLKENNHYPNSHHSMNPNLNELLRWSVANSTNPPDASAISNQGLNPNSLNALFGGPTDAELMITSMEAIRSSNPDVKLEDKLVAFDNFEQLVENIDNANNLESTRLWGPLLECLDHEEGGIRKMAAWCIGTAVQNNIKGQEMLLAKAGLPKLVKIATAEGEATQVRKKAIYALSSACRNYQPAMDVLTDELRKLGKRSASVDAKDMEACDELMEALKEAAFANS</sequence>
<accession>A0A0B1P0S1</accession>
<dbReference type="GO" id="GO:0005783">
    <property type="term" value="C:endoplasmic reticulum"/>
    <property type="evidence" value="ECO:0007669"/>
    <property type="project" value="TreeGrafter"/>
</dbReference>
<dbReference type="PANTHER" id="PTHR19316">
    <property type="entry name" value="PROTEIN FOLDING REGULATOR"/>
    <property type="match status" value="1"/>
</dbReference>
<evidence type="ECO:0000256" key="1">
    <source>
        <dbReference type="ARBA" id="ARBA00004496"/>
    </source>
</evidence>
<dbReference type="Pfam" id="PF08609">
    <property type="entry name" value="Fes1"/>
    <property type="match status" value="1"/>
</dbReference>